<keyword evidence="4 5" id="KW-0560">Oxidoreductase</keyword>
<evidence type="ECO:0000256" key="1">
    <source>
        <dbReference type="ARBA" id="ARBA00008366"/>
    </source>
</evidence>
<keyword evidence="8" id="KW-1185">Reference proteome</keyword>
<accession>A0A495A6J3</accession>
<dbReference type="Gene3D" id="3.40.109.10">
    <property type="entry name" value="NADH Oxidase"/>
    <property type="match status" value="1"/>
</dbReference>
<dbReference type="InterPro" id="IPR000415">
    <property type="entry name" value="Nitroreductase-like"/>
</dbReference>
<dbReference type="GO" id="GO:0016491">
    <property type="term" value="F:oxidoreductase activity"/>
    <property type="evidence" value="ECO:0007669"/>
    <property type="project" value="UniProtKB-UniRule"/>
</dbReference>
<evidence type="ECO:0000256" key="2">
    <source>
        <dbReference type="ARBA" id="ARBA00022630"/>
    </source>
</evidence>
<evidence type="ECO:0000259" key="6">
    <source>
        <dbReference type="Pfam" id="PF00881"/>
    </source>
</evidence>
<feature type="domain" description="Nitroreductase" evidence="6">
    <location>
        <begin position="10"/>
        <end position="164"/>
    </location>
</feature>
<gene>
    <name evidence="7" type="ORF">D8M06_04195</name>
</gene>
<keyword evidence="5" id="KW-0521">NADP</keyword>
<dbReference type="Proteomes" id="UP000269301">
    <property type="component" value="Unassembled WGS sequence"/>
</dbReference>
<keyword evidence="3 5" id="KW-0288">FMN</keyword>
<dbReference type="PANTHER" id="PTHR43425">
    <property type="entry name" value="OXYGEN-INSENSITIVE NADPH NITROREDUCTASE"/>
    <property type="match status" value="1"/>
</dbReference>
<evidence type="ECO:0000256" key="5">
    <source>
        <dbReference type="PIRNR" id="PIRNR005426"/>
    </source>
</evidence>
<dbReference type="InterPro" id="IPR016446">
    <property type="entry name" value="Flavin_OxRdtase_Frp"/>
</dbReference>
<comment type="caution">
    <text evidence="7">The sequence shown here is derived from an EMBL/GenBank/DDBJ whole genome shotgun (WGS) entry which is preliminary data.</text>
</comment>
<dbReference type="PANTHER" id="PTHR43425:SF2">
    <property type="entry name" value="OXYGEN-INSENSITIVE NADPH NITROREDUCTASE"/>
    <property type="match status" value="1"/>
</dbReference>
<evidence type="ECO:0000256" key="4">
    <source>
        <dbReference type="ARBA" id="ARBA00023002"/>
    </source>
</evidence>
<reference evidence="7 8" key="1">
    <citation type="journal article" date="2016" name="Int. J. Syst. Evol. Microbiol.">
        <title>Oceanobacillus halophilus sp. nov., a novel moderately halophilic bacterium from a hypersaline lake.</title>
        <authorList>
            <person name="Amoozegar M.A."/>
            <person name="Bagheri M."/>
            <person name="Makhdoumi A."/>
            <person name="Nikou M.M."/>
            <person name="Fazeli S.A.S."/>
            <person name="Schumann P."/>
            <person name="Sproer C."/>
            <person name="Sanchez-Porro C."/>
            <person name="Ventosa A."/>
        </authorList>
    </citation>
    <scope>NUCLEOTIDE SEQUENCE [LARGE SCALE GENOMIC DNA]</scope>
    <source>
        <strain evidence="7 8">DSM 23996</strain>
    </source>
</reference>
<dbReference type="Pfam" id="PF00881">
    <property type="entry name" value="Nitroreductase"/>
    <property type="match status" value="1"/>
</dbReference>
<organism evidence="7 8">
    <name type="scientific">Oceanobacillus halophilus</name>
    <dbReference type="NCBI Taxonomy" id="930130"/>
    <lineage>
        <taxon>Bacteria</taxon>
        <taxon>Bacillati</taxon>
        <taxon>Bacillota</taxon>
        <taxon>Bacilli</taxon>
        <taxon>Bacillales</taxon>
        <taxon>Bacillaceae</taxon>
        <taxon>Oceanobacillus</taxon>
    </lineage>
</organism>
<dbReference type="OrthoDB" id="9775805at2"/>
<dbReference type="EMBL" id="RBZP01000002">
    <property type="protein sequence ID" value="RKQ35487.1"/>
    <property type="molecule type" value="Genomic_DNA"/>
</dbReference>
<dbReference type="CDD" id="cd02146">
    <property type="entry name" value="NfsA-like"/>
    <property type="match status" value="1"/>
</dbReference>
<keyword evidence="2 5" id="KW-0285">Flavoprotein</keyword>
<protein>
    <submittedName>
        <fullName evidence="7">NADPH-dependent oxidoreductase</fullName>
    </submittedName>
</protein>
<comment type="similarity">
    <text evidence="1 5">Belongs to the flavin oxidoreductase frp family.</text>
</comment>
<dbReference type="PIRSF" id="PIRSF005426">
    <property type="entry name" value="Frp"/>
    <property type="match status" value="1"/>
</dbReference>
<evidence type="ECO:0000256" key="3">
    <source>
        <dbReference type="ARBA" id="ARBA00022643"/>
    </source>
</evidence>
<sequence>MNKVIDTLLSHRSYRSYQDKPVNDKELDKIIDAVQAAPNWINGQHTTIIAIRDPERKKRLAELCGNQKHIDEAPVFLVFCADFYRTYLASQIEDTSVKALEDIDTLIVGSTDVGISLGTAVTAAESFGLGTVPIGGIRRNSKEVIKELNLPSYVIPISGLCVGYPEKDPGQKPRLPKEAVYHEERYNHDLGPLLENYNQTYVNYLKERSSNQRHSTWTNRVATFFSKTYYEGIPDMLTQQKFPGGKMK</sequence>
<dbReference type="AlphaFoldDB" id="A0A495A6J3"/>
<evidence type="ECO:0000313" key="8">
    <source>
        <dbReference type="Proteomes" id="UP000269301"/>
    </source>
</evidence>
<dbReference type="RefSeq" id="WP_121203118.1">
    <property type="nucleotide sequence ID" value="NZ_RBZP01000002.1"/>
</dbReference>
<proteinExistence type="inferred from homology"/>
<dbReference type="InterPro" id="IPR029479">
    <property type="entry name" value="Nitroreductase"/>
</dbReference>
<dbReference type="SUPFAM" id="SSF55469">
    <property type="entry name" value="FMN-dependent nitroreductase-like"/>
    <property type="match status" value="1"/>
</dbReference>
<name>A0A495A6J3_9BACI</name>
<evidence type="ECO:0000313" key="7">
    <source>
        <dbReference type="EMBL" id="RKQ35487.1"/>
    </source>
</evidence>